<name>A0A4Q7VF52_9BURK</name>
<organism evidence="2 3">
    <name type="scientific">Advenella incenata</name>
    <dbReference type="NCBI Taxonomy" id="267800"/>
    <lineage>
        <taxon>Bacteria</taxon>
        <taxon>Pseudomonadati</taxon>
        <taxon>Pseudomonadota</taxon>
        <taxon>Betaproteobacteria</taxon>
        <taxon>Burkholderiales</taxon>
        <taxon>Alcaligenaceae</taxon>
    </lineage>
</organism>
<keyword evidence="3" id="KW-1185">Reference proteome</keyword>
<reference evidence="2 3" key="1">
    <citation type="submission" date="2019-02" db="EMBL/GenBank/DDBJ databases">
        <title>Genomic Encyclopedia of Type Strains, Phase IV (KMG-IV): sequencing the most valuable type-strain genomes for metagenomic binning, comparative biology and taxonomic classification.</title>
        <authorList>
            <person name="Goeker M."/>
        </authorList>
    </citation>
    <scope>NUCLEOTIDE SEQUENCE [LARGE SCALE GENOMIC DNA]</scope>
    <source>
        <strain evidence="2 3">DSM 23814</strain>
    </source>
</reference>
<evidence type="ECO:0000313" key="3">
    <source>
        <dbReference type="Proteomes" id="UP000293398"/>
    </source>
</evidence>
<gene>
    <name evidence="2" type="ORF">EV681_2310</name>
</gene>
<dbReference type="SMART" id="SM00382">
    <property type="entry name" value="AAA"/>
    <property type="match status" value="1"/>
</dbReference>
<dbReference type="InterPro" id="IPR008868">
    <property type="entry name" value="TniB"/>
</dbReference>
<dbReference type="AlphaFoldDB" id="A0A4Q7VF52"/>
<dbReference type="EMBL" id="SHKO01000002">
    <property type="protein sequence ID" value="RZT93898.1"/>
    <property type="molecule type" value="Genomic_DNA"/>
</dbReference>
<dbReference type="Gene3D" id="3.40.50.300">
    <property type="entry name" value="P-loop containing nucleotide triphosphate hydrolases"/>
    <property type="match status" value="1"/>
</dbReference>
<accession>A0A4Q7VF52</accession>
<dbReference type="InterPro" id="IPR027417">
    <property type="entry name" value="P-loop_NTPase"/>
</dbReference>
<protein>
    <submittedName>
        <fullName evidence="2">TniB protein</fullName>
    </submittedName>
</protein>
<dbReference type="Proteomes" id="UP000293398">
    <property type="component" value="Unassembled WGS sequence"/>
</dbReference>
<dbReference type="OrthoDB" id="8581376at2"/>
<comment type="caution">
    <text evidence="2">The sequence shown here is derived from an EMBL/GenBank/DDBJ whole genome shotgun (WGS) entry which is preliminary data.</text>
</comment>
<feature type="domain" description="AAA+ ATPase" evidence="1">
    <location>
        <begin position="42"/>
        <end position="196"/>
    </location>
</feature>
<dbReference type="Pfam" id="PF05621">
    <property type="entry name" value="TniB"/>
    <property type="match status" value="1"/>
</dbReference>
<dbReference type="RefSeq" id="WP_130304083.1">
    <property type="nucleotide sequence ID" value="NZ_SHKO01000002.1"/>
</dbReference>
<evidence type="ECO:0000313" key="2">
    <source>
        <dbReference type="EMBL" id="RZT93898.1"/>
    </source>
</evidence>
<proteinExistence type="predicted"/>
<sequence>MNKAQLHQAIYDLETQYVNYDGFRTVTEKMNDVLSLYRATGYVKNLCIVGESGTGKTSAAELLKQSNPDAELPELSVRTIVYVEVPSVGTVSALAYQILAALGDPYPSKGLIPERTRRIQILLKACKTEMILLDEAQHVYDRGQRKSHYATSDWLKGLLDAIGIPLILLGISRLEMLLDVNEQLRRRFESPINLTNRAYSEIESETYEIVKLLAPSMIIPLSADDLRGNDAAARFYFATDGRVAYIKKLLIAAMEVAFESGESVVYISTIERAFSEKIWSAGVDKLNPFSPDFAFRRLDNVGEPFCQDRVI</sequence>
<dbReference type="SUPFAM" id="SSF52540">
    <property type="entry name" value="P-loop containing nucleoside triphosphate hydrolases"/>
    <property type="match status" value="1"/>
</dbReference>
<evidence type="ECO:0000259" key="1">
    <source>
        <dbReference type="SMART" id="SM00382"/>
    </source>
</evidence>
<dbReference type="InterPro" id="IPR003593">
    <property type="entry name" value="AAA+_ATPase"/>
</dbReference>